<reference evidence="2" key="1">
    <citation type="submission" date="2019-07" db="EMBL/GenBank/DDBJ databases">
        <authorList>
            <person name="Wongkuna S."/>
            <person name="Scaria J."/>
        </authorList>
    </citation>
    <scope>NUCLEOTIDE SEQUENCE [LARGE SCALE GENOMIC DNA]</scope>
    <source>
        <strain evidence="2">SW178</strain>
    </source>
</reference>
<keyword evidence="1" id="KW-0472">Membrane</keyword>
<feature type="transmembrane region" description="Helical" evidence="1">
    <location>
        <begin position="42"/>
        <end position="60"/>
    </location>
</feature>
<dbReference type="Pfam" id="PF19601">
    <property type="entry name" value="DUF6106"/>
    <property type="match status" value="1"/>
</dbReference>
<sequence length="166" mass="19090">MNDALYEQLISRRPKAYDLPVRILVILVIVAVAVLGMPFIGFLSFVIAVILAVVAYYFIFPKLNVEYEYIILNHDLQIDAIYNKAKRKRQQSIDIQGAEIIAPKGSPRLNSYKPDKVYDYSSGNPDAKAYAIMMPMDQKNICIYIEPDAKMTDHMKQWMGMKMFQD</sequence>
<dbReference type="AlphaFoldDB" id="A0A5M9HYH2"/>
<keyword evidence="1" id="KW-0812">Transmembrane</keyword>
<dbReference type="InterPro" id="IPR046088">
    <property type="entry name" value="DUF6106"/>
</dbReference>
<proteinExistence type="predicted"/>
<name>A0A5M9HYH2_9FIRM</name>
<gene>
    <name evidence="2" type="ORF">FNY66_05560</name>
</gene>
<dbReference type="Proteomes" id="UP000322025">
    <property type="component" value="Unassembled WGS sequence"/>
</dbReference>
<dbReference type="EMBL" id="VMSO01000005">
    <property type="protein sequence ID" value="KAA8501910.1"/>
    <property type="molecule type" value="Genomic_DNA"/>
</dbReference>
<feature type="transmembrane region" description="Helical" evidence="1">
    <location>
        <begin position="19"/>
        <end position="36"/>
    </location>
</feature>
<keyword evidence="3" id="KW-1185">Reference proteome</keyword>
<keyword evidence="1" id="KW-1133">Transmembrane helix</keyword>
<evidence type="ECO:0000313" key="3">
    <source>
        <dbReference type="Proteomes" id="UP000322025"/>
    </source>
</evidence>
<dbReference type="RefSeq" id="WP_087150943.1">
    <property type="nucleotide sequence ID" value="NZ_VMSO01000005.1"/>
</dbReference>
<evidence type="ECO:0000313" key="2">
    <source>
        <dbReference type="EMBL" id="KAA8501910.1"/>
    </source>
</evidence>
<comment type="caution">
    <text evidence="2">The sequence shown here is derived from an EMBL/GenBank/DDBJ whole genome shotgun (WGS) entry which is preliminary data.</text>
</comment>
<accession>A0A5M9HYH2</accession>
<protein>
    <submittedName>
        <fullName evidence="2">Uncharacterized protein</fullName>
    </submittedName>
</protein>
<dbReference type="OrthoDB" id="2062630at2"/>
<organism evidence="2 3">
    <name type="scientific">Mediterraneibacter catenae</name>
    <dbReference type="NCBI Taxonomy" id="2594882"/>
    <lineage>
        <taxon>Bacteria</taxon>
        <taxon>Bacillati</taxon>
        <taxon>Bacillota</taxon>
        <taxon>Clostridia</taxon>
        <taxon>Lachnospirales</taxon>
        <taxon>Lachnospiraceae</taxon>
        <taxon>Mediterraneibacter</taxon>
    </lineage>
</organism>
<evidence type="ECO:0000256" key="1">
    <source>
        <dbReference type="SAM" id="Phobius"/>
    </source>
</evidence>